<dbReference type="Proteomes" id="UP001164761">
    <property type="component" value="Chromosome"/>
</dbReference>
<feature type="domain" description="Phosphatidic acid phosphatase type 2/haloperoxidase" evidence="2">
    <location>
        <begin position="59"/>
        <end position="169"/>
    </location>
</feature>
<gene>
    <name evidence="3" type="ORF">NZD89_12845</name>
</gene>
<sequence length="192" mass="21036">MDKFDVTVFRALNQHAGHIPVLDAVLSFFAQYALEIYAVLFVVAWFALPRRDENKRHALIVAVAGGVLALLVNVVIGAMWYRPRPFAVPGFGANKLIPHSADTSFPSDHTAGGFGISSALWGKGPTWLSWTFTICSAIVMVARVYVGVHWPTDVIAGMVIGIICGRVSLLFSRPLRVVTNIGLRIFRMGHYA</sequence>
<feature type="transmembrane region" description="Helical" evidence="1">
    <location>
        <begin position="29"/>
        <end position="48"/>
    </location>
</feature>
<dbReference type="Gene3D" id="1.20.144.10">
    <property type="entry name" value="Phosphatidic acid phosphatase type 2/haloperoxidase"/>
    <property type="match status" value="1"/>
</dbReference>
<keyword evidence="1" id="KW-0812">Transmembrane</keyword>
<accession>A0ABY6ZMW6</accession>
<evidence type="ECO:0000313" key="4">
    <source>
        <dbReference type="Proteomes" id="UP001164761"/>
    </source>
</evidence>
<organism evidence="3 4">
    <name type="scientific">Alicyclobacillus fastidiosus</name>
    <dbReference type="NCBI Taxonomy" id="392011"/>
    <lineage>
        <taxon>Bacteria</taxon>
        <taxon>Bacillati</taxon>
        <taxon>Bacillota</taxon>
        <taxon>Bacilli</taxon>
        <taxon>Bacillales</taxon>
        <taxon>Alicyclobacillaceae</taxon>
        <taxon>Alicyclobacillus</taxon>
    </lineage>
</organism>
<name>A0ABY6ZMW6_9BACL</name>
<feature type="transmembrane region" description="Helical" evidence="1">
    <location>
        <begin position="127"/>
        <end position="146"/>
    </location>
</feature>
<reference evidence="3" key="1">
    <citation type="submission" date="2022-08" db="EMBL/GenBank/DDBJ databases">
        <title>Alicyclobacillus fastidiosus DSM 17978, complete genome.</title>
        <authorList>
            <person name="Wang Q."/>
            <person name="Cai R."/>
            <person name="Wang Z."/>
        </authorList>
    </citation>
    <scope>NUCLEOTIDE SEQUENCE</scope>
    <source>
        <strain evidence="3">DSM 17978</strain>
    </source>
</reference>
<dbReference type="PANTHER" id="PTHR14969">
    <property type="entry name" value="SPHINGOSINE-1-PHOSPHATE PHOSPHOHYDROLASE"/>
    <property type="match status" value="1"/>
</dbReference>
<keyword evidence="4" id="KW-1185">Reference proteome</keyword>
<dbReference type="PANTHER" id="PTHR14969:SF58">
    <property type="entry name" value="UNDECAPRENYL-DIPHOSPHATASE BCRC"/>
    <property type="match status" value="1"/>
</dbReference>
<evidence type="ECO:0000259" key="2">
    <source>
        <dbReference type="SMART" id="SM00014"/>
    </source>
</evidence>
<dbReference type="InterPro" id="IPR036938">
    <property type="entry name" value="PAP2/HPO_sf"/>
</dbReference>
<dbReference type="SMART" id="SM00014">
    <property type="entry name" value="acidPPc"/>
    <property type="match status" value="1"/>
</dbReference>
<evidence type="ECO:0000313" key="3">
    <source>
        <dbReference type="EMBL" id="WAH44184.1"/>
    </source>
</evidence>
<feature type="transmembrane region" description="Helical" evidence="1">
    <location>
        <begin position="60"/>
        <end position="81"/>
    </location>
</feature>
<dbReference type="RefSeq" id="WP_268008080.1">
    <property type="nucleotide sequence ID" value="NZ_CP104067.1"/>
</dbReference>
<dbReference type="SUPFAM" id="SSF48317">
    <property type="entry name" value="Acid phosphatase/Vanadium-dependent haloperoxidase"/>
    <property type="match status" value="1"/>
</dbReference>
<keyword evidence="1" id="KW-0472">Membrane</keyword>
<keyword evidence="1" id="KW-1133">Transmembrane helix</keyword>
<evidence type="ECO:0000256" key="1">
    <source>
        <dbReference type="SAM" id="Phobius"/>
    </source>
</evidence>
<dbReference type="EMBL" id="CP104067">
    <property type="protein sequence ID" value="WAH44184.1"/>
    <property type="molecule type" value="Genomic_DNA"/>
</dbReference>
<dbReference type="InterPro" id="IPR000326">
    <property type="entry name" value="PAP2/HPO"/>
</dbReference>
<proteinExistence type="predicted"/>
<dbReference type="Pfam" id="PF01569">
    <property type="entry name" value="PAP2"/>
    <property type="match status" value="1"/>
</dbReference>
<protein>
    <submittedName>
        <fullName evidence="3">Phosphatase PAP2 family protein</fullName>
    </submittedName>
</protein>